<dbReference type="PANTHER" id="PTHR43335:SF2">
    <property type="entry name" value="ABC TRANSPORTER, ATP-BINDING PROTEIN"/>
    <property type="match status" value="1"/>
</dbReference>
<dbReference type="Pfam" id="PF00005">
    <property type="entry name" value="ABC_tran"/>
    <property type="match status" value="1"/>
</dbReference>
<evidence type="ECO:0000256" key="3">
    <source>
        <dbReference type="ARBA" id="ARBA00022741"/>
    </source>
</evidence>
<sequence length="248" mass="25651">MGVEVRGLTVAYRRRNALSDVSLAAAPGVTALLGPNGAGKTTLLSVLATAQPVGAGVAFVDGQDVGTREGRAAARDVLGWLPQRFDLAGGMSLLDTVAFAAWANGVAEREVFGHASAALDRVDLAGRGRERVRTLSGGQRQRLGLAAATAHGPSVLLLDEPTAGLDPEQRVHFRRSVRSATDATVLLSTHLLDDAVQAADQVVILAEGTVRFVGSPDDLARLGSARGPGTESAHEAGYLVALHGDEKP</sequence>
<evidence type="ECO:0000256" key="1">
    <source>
        <dbReference type="ARBA" id="ARBA00005417"/>
    </source>
</evidence>
<dbReference type="PROSITE" id="PS50893">
    <property type="entry name" value="ABC_TRANSPORTER_2"/>
    <property type="match status" value="1"/>
</dbReference>
<dbReference type="InterPro" id="IPR003593">
    <property type="entry name" value="AAA+_ATPase"/>
</dbReference>
<evidence type="ECO:0000313" key="6">
    <source>
        <dbReference type="EMBL" id="BDZ56811.1"/>
    </source>
</evidence>
<dbReference type="GO" id="GO:0005524">
    <property type="term" value="F:ATP binding"/>
    <property type="evidence" value="ECO:0007669"/>
    <property type="project" value="UniProtKB-KW"/>
</dbReference>
<organism evidence="6 7">
    <name type="scientific">Barrientosiimonas endolithica</name>
    <dbReference type="NCBI Taxonomy" id="1535208"/>
    <lineage>
        <taxon>Bacteria</taxon>
        <taxon>Bacillati</taxon>
        <taxon>Actinomycetota</taxon>
        <taxon>Actinomycetes</taxon>
        <taxon>Micrococcales</taxon>
        <taxon>Dermacoccaceae</taxon>
        <taxon>Barrientosiimonas</taxon>
    </lineage>
</organism>
<dbReference type="Proteomes" id="UP001321421">
    <property type="component" value="Chromosome"/>
</dbReference>
<dbReference type="SMART" id="SM00382">
    <property type="entry name" value="AAA"/>
    <property type="match status" value="1"/>
</dbReference>
<dbReference type="InterPro" id="IPR003439">
    <property type="entry name" value="ABC_transporter-like_ATP-bd"/>
</dbReference>
<evidence type="ECO:0000313" key="7">
    <source>
        <dbReference type="Proteomes" id="UP001321421"/>
    </source>
</evidence>
<feature type="domain" description="ABC transporter" evidence="5">
    <location>
        <begin position="3"/>
        <end position="232"/>
    </location>
</feature>
<keyword evidence="2" id="KW-0813">Transport</keyword>
<keyword evidence="3" id="KW-0547">Nucleotide-binding</keyword>
<proteinExistence type="inferred from homology"/>
<dbReference type="EMBL" id="AP027735">
    <property type="protein sequence ID" value="BDZ56811.1"/>
    <property type="molecule type" value="Genomic_DNA"/>
</dbReference>
<dbReference type="Gene3D" id="3.40.50.300">
    <property type="entry name" value="P-loop containing nucleotide triphosphate hydrolases"/>
    <property type="match status" value="1"/>
</dbReference>
<evidence type="ECO:0000256" key="2">
    <source>
        <dbReference type="ARBA" id="ARBA00022448"/>
    </source>
</evidence>
<comment type="similarity">
    <text evidence="1">Belongs to the ABC transporter superfamily.</text>
</comment>
<dbReference type="SUPFAM" id="SSF52540">
    <property type="entry name" value="P-loop containing nucleoside triphosphate hydrolases"/>
    <property type="match status" value="1"/>
</dbReference>
<dbReference type="RefSeq" id="WP_289232195.1">
    <property type="nucleotide sequence ID" value="NZ_AP027735.1"/>
</dbReference>
<keyword evidence="7" id="KW-1185">Reference proteome</keyword>
<dbReference type="InterPro" id="IPR027417">
    <property type="entry name" value="P-loop_NTPase"/>
</dbReference>
<evidence type="ECO:0000259" key="5">
    <source>
        <dbReference type="PROSITE" id="PS50893"/>
    </source>
</evidence>
<evidence type="ECO:0000256" key="4">
    <source>
        <dbReference type="ARBA" id="ARBA00022840"/>
    </source>
</evidence>
<name>A0ABM8H7R2_9MICO</name>
<dbReference type="PROSITE" id="PS00211">
    <property type="entry name" value="ABC_TRANSPORTER_1"/>
    <property type="match status" value="1"/>
</dbReference>
<accession>A0ABM8H7R2</accession>
<protein>
    <submittedName>
        <fullName evidence="6">ABC transporter ATP-binding protein</fullName>
    </submittedName>
</protein>
<dbReference type="InterPro" id="IPR017871">
    <property type="entry name" value="ABC_transporter-like_CS"/>
</dbReference>
<reference evidence="7" key="1">
    <citation type="journal article" date="2019" name="Int. J. Syst. Evol. Microbiol.">
        <title>The Global Catalogue of Microorganisms (GCM) 10K type strain sequencing project: providing services to taxonomists for standard genome sequencing and annotation.</title>
        <authorList>
            <consortium name="The Broad Institute Genomics Platform"/>
            <consortium name="The Broad Institute Genome Sequencing Center for Infectious Disease"/>
            <person name="Wu L."/>
            <person name="Ma J."/>
        </authorList>
    </citation>
    <scope>NUCLEOTIDE SEQUENCE [LARGE SCALE GENOMIC DNA]</scope>
    <source>
        <strain evidence="7">NBRC 110608</strain>
    </source>
</reference>
<dbReference type="PANTHER" id="PTHR43335">
    <property type="entry name" value="ABC TRANSPORTER, ATP-BINDING PROTEIN"/>
    <property type="match status" value="1"/>
</dbReference>
<gene>
    <name evidence="6" type="ORF">GCM10025872_04680</name>
</gene>
<keyword evidence="4 6" id="KW-0067">ATP-binding</keyword>